<evidence type="ECO:0000259" key="1">
    <source>
        <dbReference type="Pfam" id="PF20250"/>
    </source>
</evidence>
<dbReference type="InterPro" id="IPR005646">
    <property type="entry name" value="FapA"/>
</dbReference>
<dbReference type="PANTHER" id="PTHR38032:SF1">
    <property type="entry name" value="RNA-BINDING PROTEIN KHPB N-TERMINAL DOMAIN-CONTAINING PROTEIN"/>
    <property type="match status" value="1"/>
</dbReference>
<dbReference type="Proteomes" id="UP000295375">
    <property type="component" value="Unassembled WGS sequence"/>
</dbReference>
<dbReference type="OrthoDB" id="5807941at2"/>
<dbReference type="PANTHER" id="PTHR38032">
    <property type="entry name" value="POLYMERASE-RELATED"/>
    <property type="match status" value="1"/>
</dbReference>
<gene>
    <name evidence="2" type="ORF">EV696_13320</name>
</gene>
<dbReference type="Pfam" id="PF20250">
    <property type="entry name" value="FapA_N"/>
    <property type="match status" value="1"/>
</dbReference>
<evidence type="ECO:0000313" key="2">
    <source>
        <dbReference type="EMBL" id="TDQ43058.1"/>
    </source>
</evidence>
<proteinExistence type="predicted"/>
<dbReference type="Pfam" id="PF03961">
    <property type="entry name" value="FapA"/>
    <property type="match status" value="1"/>
</dbReference>
<organism evidence="2 3">
    <name type="scientific">Permianibacter aggregans</name>
    <dbReference type="NCBI Taxonomy" id="1510150"/>
    <lineage>
        <taxon>Bacteria</taxon>
        <taxon>Pseudomonadati</taxon>
        <taxon>Pseudomonadota</taxon>
        <taxon>Gammaproteobacteria</taxon>
        <taxon>Pseudomonadales</taxon>
        <taxon>Pseudomonadaceae</taxon>
        <taxon>Permianibacter</taxon>
    </lineage>
</organism>
<reference evidence="2 3" key="1">
    <citation type="submission" date="2019-03" db="EMBL/GenBank/DDBJ databases">
        <title>Genomic Encyclopedia of Type Strains, Phase IV (KMG-IV): sequencing the most valuable type-strain genomes for metagenomic binning, comparative biology and taxonomic classification.</title>
        <authorList>
            <person name="Goeker M."/>
        </authorList>
    </citation>
    <scope>NUCLEOTIDE SEQUENCE [LARGE SCALE GENOMIC DNA]</scope>
    <source>
        <strain evidence="2 3">DSM 103792</strain>
    </source>
</reference>
<evidence type="ECO:0000313" key="3">
    <source>
        <dbReference type="Proteomes" id="UP000295375"/>
    </source>
</evidence>
<accession>A0A4R6U904</accession>
<dbReference type="EMBL" id="SNYM01000033">
    <property type="protein sequence ID" value="TDQ43058.1"/>
    <property type="molecule type" value="Genomic_DNA"/>
</dbReference>
<comment type="caution">
    <text evidence="2">The sequence shown here is derived from an EMBL/GenBank/DDBJ whole genome shotgun (WGS) entry which is preliminary data.</text>
</comment>
<dbReference type="RefSeq" id="WP_133593814.1">
    <property type="nucleotide sequence ID" value="NZ_CP037953.1"/>
</dbReference>
<feature type="domain" description="Flagellar Assembly Protein A N-terminal region" evidence="1">
    <location>
        <begin position="74"/>
        <end position="248"/>
    </location>
</feature>
<keyword evidence="3" id="KW-1185">Reference proteome</keyword>
<protein>
    <submittedName>
        <fullName evidence="2">Uncharacterized protein (DUF342 family)</fullName>
    </submittedName>
</protein>
<dbReference type="InterPro" id="IPR046866">
    <property type="entry name" value="FapA_N"/>
</dbReference>
<sequence length="548" mass="59776">MAEVELRYFPEQTAVQILAGGFAAKPNRQEVLAALKLNGYDGCYVDEAAIQQALTKWPKDPEWQTIGERRNAQVQVLISKDKMSASLELTNAQGGYPISVDLVASSLRSAGVNFGIKSSAVNELIQKVLAMPPGHSASGIVAEGLEPEHGRDSQFTALVSTLADRILRPRDDERGKVDFHEFGDLPSVEANVPIMRREPATSGVPGKNVLGEIIEPAAGKELPFMNYAGSVVRESEPDTLYSARAGLPIGKLRGMAVDDVYTVKEVDLSTGNIRFEGNIQVQKDVARNMEVEAQGTLFIGGFVDSGRVFSAGDMVIGKGLSGGLAGNLDELKTKASTDANLWTQFAQFSRLHTGINLIAEKFLLHCYSESKGAIRVGPDGAGRGKLVGGEAHAKAWLKTDYLGDENEVRTQVFINRDAMEAKQVIAHLDVEVTEKLESMRALKATLDKPQVKANAELRSRILATYQDGMTQMAELEQQRKQQMDQWQAQIKQCVVVVTRQIFPGVEINIADKTMKFTRQCGPGTIRYAPDGLQYFPGETALPPMPTNE</sequence>
<dbReference type="InterPro" id="IPR046865">
    <property type="entry name" value="FapA_b_solenoid"/>
</dbReference>
<name>A0A4R6U904_9GAMM</name>
<dbReference type="AlphaFoldDB" id="A0A4R6U904"/>